<keyword evidence="7" id="KW-0408">Iron</keyword>
<dbReference type="AlphaFoldDB" id="A0A252F490"/>
<dbReference type="Pfam" id="PF13484">
    <property type="entry name" value="Fer4_16"/>
    <property type="match status" value="1"/>
</dbReference>
<dbReference type="SUPFAM" id="SSF46548">
    <property type="entry name" value="alpha-helical ferredoxin"/>
    <property type="match status" value="1"/>
</dbReference>
<gene>
    <name evidence="10" type="ORF">CBW42_07145</name>
</gene>
<keyword evidence="5" id="KW-0671">Queuosine biosynthesis</keyword>
<proteinExistence type="predicted"/>
<protein>
    <recommendedName>
        <fullName evidence="9">4Fe-4S ferredoxin-type domain-containing protein</fullName>
    </recommendedName>
</protein>
<dbReference type="GO" id="GO:0046872">
    <property type="term" value="F:metal ion binding"/>
    <property type="evidence" value="ECO:0007669"/>
    <property type="project" value="UniProtKB-KW"/>
</dbReference>
<evidence type="ECO:0000256" key="5">
    <source>
        <dbReference type="ARBA" id="ARBA00022785"/>
    </source>
</evidence>
<dbReference type="Pfam" id="PF08331">
    <property type="entry name" value="QueG_DUF1730"/>
    <property type="match status" value="1"/>
</dbReference>
<dbReference type="Gene3D" id="3.30.70.20">
    <property type="match status" value="1"/>
</dbReference>
<dbReference type="PROSITE" id="PS51379">
    <property type="entry name" value="4FE4S_FER_2"/>
    <property type="match status" value="1"/>
</dbReference>
<dbReference type="GO" id="GO:0052693">
    <property type="term" value="F:epoxyqueuosine reductase activity"/>
    <property type="evidence" value="ECO:0007669"/>
    <property type="project" value="TreeGrafter"/>
</dbReference>
<evidence type="ECO:0000256" key="6">
    <source>
        <dbReference type="ARBA" id="ARBA00023002"/>
    </source>
</evidence>
<dbReference type="PROSITE" id="PS00198">
    <property type="entry name" value="4FE4S_FER_1"/>
    <property type="match status" value="1"/>
</dbReference>
<feature type="domain" description="4Fe-4S ferredoxin-type" evidence="9">
    <location>
        <begin position="141"/>
        <end position="171"/>
    </location>
</feature>
<evidence type="ECO:0000259" key="9">
    <source>
        <dbReference type="PROSITE" id="PS51379"/>
    </source>
</evidence>
<keyword evidence="8" id="KW-0411">Iron-sulfur</keyword>
<keyword evidence="11" id="KW-1185">Reference proteome</keyword>
<organism evidence="10 11">
    <name type="scientific">Butyricicoccus porcorum</name>
    <dbReference type="NCBI Taxonomy" id="1945634"/>
    <lineage>
        <taxon>Bacteria</taxon>
        <taxon>Bacillati</taxon>
        <taxon>Bacillota</taxon>
        <taxon>Clostridia</taxon>
        <taxon>Eubacteriales</taxon>
        <taxon>Butyricicoccaceae</taxon>
        <taxon>Butyricicoccus</taxon>
    </lineage>
</organism>
<evidence type="ECO:0000313" key="11">
    <source>
        <dbReference type="Proteomes" id="UP000194903"/>
    </source>
</evidence>
<evidence type="ECO:0000256" key="4">
    <source>
        <dbReference type="ARBA" id="ARBA00022723"/>
    </source>
</evidence>
<evidence type="ECO:0000256" key="8">
    <source>
        <dbReference type="ARBA" id="ARBA00023014"/>
    </source>
</evidence>
<comment type="caution">
    <text evidence="10">The sequence shown here is derived from an EMBL/GenBank/DDBJ whole genome shotgun (WGS) entry which is preliminary data.</text>
</comment>
<reference evidence="10 11" key="1">
    <citation type="submission" date="2017-05" db="EMBL/GenBank/DDBJ databases">
        <title>Butyricicoccus porcorum sp. nov. a butyrate-producing bacterium from the swine intestinal tract.</title>
        <authorList>
            <person name="Trachsel J."/>
            <person name="Humphrey S."/>
            <person name="Allen H.K."/>
        </authorList>
    </citation>
    <scope>NUCLEOTIDE SEQUENCE [LARGE SCALE GENOMIC DNA]</scope>
    <source>
        <strain evidence="10">BB10</strain>
    </source>
</reference>
<keyword evidence="6" id="KW-0560">Oxidoreductase</keyword>
<dbReference type="RefSeq" id="WP_087019171.1">
    <property type="nucleotide sequence ID" value="NZ_CP178353.1"/>
</dbReference>
<dbReference type="PANTHER" id="PTHR30002">
    <property type="entry name" value="EPOXYQUEUOSINE REDUCTASE"/>
    <property type="match status" value="1"/>
</dbReference>
<keyword evidence="3" id="KW-0819">tRNA processing</keyword>
<evidence type="ECO:0000256" key="1">
    <source>
        <dbReference type="ARBA" id="ARBA00022485"/>
    </source>
</evidence>
<sequence>MDFLSRFFDIPHTGGKGICRLSALELDEETVRTVQVRCPGAARVIVVLFPYLVRDAGNVSLYARGLDYHAVIMRALEPVCARLRQEFSQNRFVPLVDASPLPEVRAAWVSGAGILGQNGLIFDRTYGSFVFIGTVLTDLELPPTPSAREICPGCGACTRACPAQALQHGCVDEASCLSALTQSKQPMTEEQLRQLAHHPLVWGCDICSLACPLNRDAAETTNPAFRGNRICSLEADNVDGLTRKQFLAAFPERAFTWRGPAPLARNLSLKRQK</sequence>
<keyword evidence="4" id="KW-0479">Metal-binding</keyword>
<dbReference type="EMBL" id="NHOC01000005">
    <property type="protein sequence ID" value="OUM20598.1"/>
    <property type="molecule type" value="Genomic_DNA"/>
</dbReference>
<name>A0A252F490_9FIRM</name>
<dbReference type="GO" id="GO:0008616">
    <property type="term" value="P:tRNA queuosine(34) biosynthetic process"/>
    <property type="evidence" value="ECO:0007669"/>
    <property type="project" value="UniProtKB-KW"/>
</dbReference>
<dbReference type="Proteomes" id="UP000194903">
    <property type="component" value="Unassembled WGS sequence"/>
</dbReference>
<evidence type="ECO:0000313" key="10">
    <source>
        <dbReference type="EMBL" id="OUM20598.1"/>
    </source>
</evidence>
<keyword evidence="2" id="KW-0963">Cytoplasm</keyword>
<evidence type="ECO:0000256" key="7">
    <source>
        <dbReference type="ARBA" id="ARBA00023004"/>
    </source>
</evidence>
<evidence type="ECO:0000256" key="3">
    <source>
        <dbReference type="ARBA" id="ARBA00022694"/>
    </source>
</evidence>
<dbReference type="InterPro" id="IPR013542">
    <property type="entry name" value="QueG_DUF1730"/>
</dbReference>
<dbReference type="GO" id="GO:0051539">
    <property type="term" value="F:4 iron, 4 sulfur cluster binding"/>
    <property type="evidence" value="ECO:0007669"/>
    <property type="project" value="UniProtKB-KW"/>
</dbReference>
<keyword evidence="1" id="KW-0004">4Fe-4S</keyword>
<dbReference type="InterPro" id="IPR004453">
    <property type="entry name" value="QueG"/>
</dbReference>
<accession>A0A252F490</accession>
<dbReference type="InterPro" id="IPR017896">
    <property type="entry name" value="4Fe4S_Fe-S-bd"/>
</dbReference>
<dbReference type="InterPro" id="IPR017900">
    <property type="entry name" value="4Fe4S_Fe_S_CS"/>
</dbReference>
<dbReference type="OrthoDB" id="9784571at2"/>
<evidence type="ECO:0000256" key="2">
    <source>
        <dbReference type="ARBA" id="ARBA00022490"/>
    </source>
</evidence>
<dbReference type="PANTHER" id="PTHR30002:SF4">
    <property type="entry name" value="EPOXYQUEUOSINE REDUCTASE"/>
    <property type="match status" value="1"/>
</dbReference>